<proteinExistence type="predicted"/>
<evidence type="ECO:0000313" key="2">
    <source>
        <dbReference type="EMBL" id="UXX18966.1"/>
    </source>
</evidence>
<protein>
    <submittedName>
        <fullName evidence="3">Phosphoprotein</fullName>
    </submittedName>
</protein>
<dbReference type="EMBL" id="ON408162">
    <property type="protein sequence ID" value="UXX18966.1"/>
    <property type="molecule type" value="Viral_cRNA"/>
</dbReference>
<sequence>MAGTNETNDFVSDPNVFFASFDPEVLADLDKAAILQSQSEAAEKLPHDDHADDPAHERVPGYNVDPVTPLDPPQAELTQATLEELGLEQFEWEGETEEMALRESIAIRKFAEDLVAKKAIHLESVDVVKNKVVTKYRPFRAALSSDSSSGGEPRPKPVIKTNKPASTPTPPGLPRSPSRPGQTPSAPSTSSNPSPSSDDRTSALEFCNTKVLMKGYGGSQIAIQLSNYDCSPALAIQYTVHGGKESWMLDPSVPVDKKVYWLLTQHRKASTVLNALSPLAYP</sequence>
<evidence type="ECO:0000313" key="3">
    <source>
        <dbReference type="EMBL" id="UXX18976.1"/>
    </source>
</evidence>
<reference evidence="3" key="1">
    <citation type="submission" date="2022-04" db="EMBL/GenBank/DDBJ databases">
        <title>Extensive diversity of RNA viruses in ticks revealed by metagenomics in northeastern China.</title>
        <authorList>
            <person name="Wang Z."/>
            <person name="Liu Z."/>
        </authorList>
    </citation>
    <scope>NUCLEOTIDE SEQUENCE</scope>
    <source>
        <strain evidence="3">NE-SL1</strain>
        <strain evidence="2">NE-TH1</strain>
    </source>
</reference>
<feature type="region of interest" description="Disordered" evidence="1">
    <location>
        <begin position="143"/>
        <end position="201"/>
    </location>
</feature>
<organism evidence="3">
    <name type="scientific">Tahe rhabdovirus 1</name>
    <dbReference type="NCBI Taxonomy" id="2983974"/>
    <lineage>
        <taxon>Viruses</taxon>
        <taxon>Riboviria</taxon>
        <taxon>Orthornavirae</taxon>
        <taxon>Negarnaviricota</taxon>
        <taxon>Haploviricotina</taxon>
        <taxon>Monjiviricetes</taxon>
        <taxon>Mononegavirales</taxon>
        <taxon>Rhabdoviridae</taxon>
        <taxon>Alpharhabdovirinae</taxon>
        <taxon>Alpharicinrhavirus</taxon>
        <taxon>Alpharicinrhavirus tahe</taxon>
    </lineage>
</organism>
<dbReference type="EMBL" id="ON408164">
    <property type="protein sequence ID" value="UXX18976.1"/>
    <property type="molecule type" value="Viral_cRNA"/>
</dbReference>
<feature type="compositionally biased region" description="Basic and acidic residues" evidence="1">
    <location>
        <begin position="41"/>
        <end position="59"/>
    </location>
</feature>
<feature type="compositionally biased region" description="Low complexity" evidence="1">
    <location>
        <begin position="175"/>
        <end position="196"/>
    </location>
</feature>
<evidence type="ECO:0000256" key="1">
    <source>
        <dbReference type="SAM" id="MobiDB-lite"/>
    </source>
</evidence>
<name>A0A977TMN9_9RHAB</name>
<accession>A0A977TMN9</accession>
<feature type="region of interest" description="Disordered" evidence="1">
    <location>
        <begin position="38"/>
        <end position="73"/>
    </location>
</feature>